<name>A0ABT9QA98_9ACTN</name>
<evidence type="ECO:0000313" key="1">
    <source>
        <dbReference type="EMBL" id="MDP9843658.1"/>
    </source>
</evidence>
<dbReference type="Proteomes" id="UP001225356">
    <property type="component" value="Unassembled WGS sequence"/>
</dbReference>
<comment type="caution">
    <text evidence="1">The sequence shown here is derived from an EMBL/GenBank/DDBJ whole genome shotgun (WGS) entry which is preliminary data.</text>
</comment>
<organism evidence="1 2">
    <name type="scientific">Streptosporangium lutulentum</name>
    <dbReference type="NCBI Taxonomy" id="1461250"/>
    <lineage>
        <taxon>Bacteria</taxon>
        <taxon>Bacillati</taxon>
        <taxon>Actinomycetota</taxon>
        <taxon>Actinomycetes</taxon>
        <taxon>Streptosporangiales</taxon>
        <taxon>Streptosporangiaceae</taxon>
        <taxon>Streptosporangium</taxon>
    </lineage>
</organism>
<gene>
    <name evidence="1" type="ORF">J2853_002869</name>
</gene>
<dbReference type="EMBL" id="JAUSQU010000001">
    <property type="protein sequence ID" value="MDP9843658.1"/>
    <property type="molecule type" value="Genomic_DNA"/>
</dbReference>
<sequence>MFQQEGAEATPVYVVVDQDGHLGGGAVHQVVQGCAVCASQRSDLGDLTVSK</sequence>
<keyword evidence="2" id="KW-1185">Reference proteome</keyword>
<accession>A0ABT9QA98</accession>
<reference evidence="1 2" key="1">
    <citation type="submission" date="2023-07" db="EMBL/GenBank/DDBJ databases">
        <title>Sequencing the genomes of 1000 actinobacteria strains.</title>
        <authorList>
            <person name="Klenk H.-P."/>
        </authorList>
    </citation>
    <scope>NUCLEOTIDE SEQUENCE [LARGE SCALE GENOMIC DNA]</scope>
    <source>
        <strain evidence="1 2">DSM 46740</strain>
    </source>
</reference>
<dbReference type="RefSeq" id="WP_307557954.1">
    <property type="nucleotide sequence ID" value="NZ_JAUSQU010000001.1"/>
</dbReference>
<evidence type="ECO:0000313" key="2">
    <source>
        <dbReference type="Proteomes" id="UP001225356"/>
    </source>
</evidence>
<proteinExistence type="predicted"/>
<protein>
    <submittedName>
        <fullName evidence="1">Uncharacterized protein</fullName>
    </submittedName>
</protein>